<comment type="caution">
    <text evidence="1">The sequence shown here is derived from an EMBL/GenBank/DDBJ whole genome shotgun (WGS) entry which is preliminary data.</text>
</comment>
<name>A0AA40KRV1_9HYME</name>
<proteinExistence type="predicted"/>
<dbReference type="EMBL" id="JAHYIQ010000007">
    <property type="protein sequence ID" value="KAK1130480.1"/>
    <property type="molecule type" value="Genomic_DNA"/>
</dbReference>
<evidence type="ECO:0000313" key="1">
    <source>
        <dbReference type="EMBL" id="KAK1130480.1"/>
    </source>
</evidence>
<dbReference type="Proteomes" id="UP001177670">
    <property type="component" value="Unassembled WGS sequence"/>
</dbReference>
<organism evidence="1 2">
    <name type="scientific">Melipona bicolor</name>
    <dbReference type="NCBI Taxonomy" id="60889"/>
    <lineage>
        <taxon>Eukaryota</taxon>
        <taxon>Metazoa</taxon>
        <taxon>Ecdysozoa</taxon>
        <taxon>Arthropoda</taxon>
        <taxon>Hexapoda</taxon>
        <taxon>Insecta</taxon>
        <taxon>Pterygota</taxon>
        <taxon>Neoptera</taxon>
        <taxon>Endopterygota</taxon>
        <taxon>Hymenoptera</taxon>
        <taxon>Apocrita</taxon>
        <taxon>Aculeata</taxon>
        <taxon>Apoidea</taxon>
        <taxon>Anthophila</taxon>
        <taxon>Apidae</taxon>
        <taxon>Melipona</taxon>
    </lineage>
</organism>
<gene>
    <name evidence="1" type="ORF">K0M31_018611</name>
</gene>
<protein>
    <submittedName>
        <fullName evidence="1">Uncharacterized protein</fullName>
    </submittedName>
</protein>
<reference evidence="1" key="1">
    <citation type="submission" date="2021-10" db="EMBL/GenBank/DDBJ databases">
        <title>Melipona bicolor Genome sequencing and assembly.</title>
        <authorList>
            <person name="Araujo N.S."/>
            <person name="Arias M.C."/>
        </authorList>
    </citation>
    <scope>NUCLEOTIDE SEQUENCE</scope>
    <source>
        <strain evidence="1">USP_2M_L1-L4_2017</strain>
        <tissue evidence="1">Whole body</tissue>
    </source>
</reference>
<sequence length="156" mass="16978">ANGELGTQSWRVQQDLESKGTGAELVTVDEEGQRGRCGSHVSFLSTDGFTRAERYEPPSLCPGHTSGAHSVAMDARIMACRQGCRLGQVFNGHVITSSCVLVPRTEWTTRMATALKRHELDSQAAKQTIFVAPAFYRRAGSGRRPVGRRLTVTSSN</sequence>
<dbReference type="AlphaFoldDB" id="A0AA40KRV1"/>
<feature type="non-terminal residue" evidence="1">
    <location>
        <position position="1"/>
    </location>
</feature>
<keyword evidence="2" id="KW-1185">Reference proteome</keyword>
<accession>A0AA40KRV1</accession>
<evidence type="ECO:0000313" key="2">
    <source>
        <dbReference type="Proteomes" id="UP001177670"/>
    </source>
</evidence>